<feature type="region of interest" description="Disordered" evidence="8">
    <location>
        <begin position="424"/>
        <end position="477"/>
    </location>
</feature>
<feature type="region of interest" description="Disordered" evidence="8">
    <location>
        <begin position="370"/>
        <end position="399"/>
    </location>
</feature>
<dbReference type="FunFam" id="3.40.50.300:FF:002276">
    <property type="entry name" value="Torsin, putative"/>
    <property type="match status" value="1"/>
</dbReference>
<evidence type="ECO:0000259" key="10">
    <source>
        <dbReference type="PROSITE" id="PS50833"/>
    </source>
</evidence>
<dbReference type="InterPro" id="IPR027417">
    <property type="entry name" value="P-loop_NTPase"/>
</dbReference>
<keyword evidence="4" id="KW-0547">Nucleotide-binding</keyword>
<dbReference type="SUPFAM" id="SSF52540">
    <property type="entry name" value="P-loop containing nucleoside triphosphate hydrolases"/>
    <property type="match status" value="1"/>
</dbReference>
<gene>
    <name evidence="11" type="ORF">L3Y34_017907</name>
</gene>
<keyword evidence="6" id="KW-0067">ATP-binding</keyword>
<dbReference type="InterPro" id="IPR007109">
    <property type="entry name" value="Brix"/>
</dbReference>
<dbReference type="Pfam" id="PF21376">
    <property type="entry name" value="TOR1A_C"/>
    <property type="match status" value="1"/>
</dbReference>
<dbReference type="GO" id="GO:0016887">
    <property type="term" value="F:ATP hydrolysis activity"/>
    <property type="evidence" value="ECO:0007669"/>
    <property type="project" value="InterPro"/>
</dbReference>
<dbReference type="EMBL" id="CP090892">
    <property type="protein sequence ID" value="ULU05575.1"/>
    <property type="molecule type" value="Genomic_DNA"/>
</dbReference>
<dbReference type="InterPro" id="IPR010448">
    <property type="entry name" value="Torsin"/>
</dbReference>
<evidence type="ECO:0000256" key="1">
    <source>
        <dbReference type="ARBA" id="ARBA00004319"/>
    </source>
</evidence>
<feature type="chain" id="PRO_5042187648" description="Brix domain-containing protein" evidence="9">
    <location>
        <begin position="19"/>
        <end position="726"/>
    </location>
</feature>
<evidence type="ECO:0000256" key="7">
    <source>
        <dbReference type="ARBA" id="ARBA00023180"/>
    </source>
</evidence>
<comment type="subcellular location">
    <subcellularLocation>
        <location evidence="1">Endoplasmic reticulum lumen</location>
    </subcellularLocation>
</comment>
<comment type="similarity">
    <text evidence="2">Belongs to the ClpA/ClpB family. Torsin subfamily.</text>
</comment>
<dbReference type="SUPFAM" id="SSF52954">
    <property type="entry name" value="Class II aaRS ABD-related"/>
    <property type="match status" value="1"/>
</dbReference>
<dbReference type="PANTHER" id="PTHR22734:SF3">
    <property type="entry name" value="RIBOSOME PRODUCTION FACTOR 1"/>
    <property type="match status" value="1"/>
</dbReference>
<keyword evidence="3 9" id="KW-0732">Signal</keyword>
<dbReference type="CDD" id="cd00009">
    <property type="entry name" value="AAA"/>
    <property type="match status" value="1"/>
</dbReference>
<evidence type="ECO:0000256" key="2">
    <source>
        <dbReference type="ARBA" id="ARBA00006235"/>
    </source>
</evidence>
<dbReference type="AlphaFoldDB" id="A0AAE9IUE2"/>
<evidence type="ECO:0000256" key="4">
    <source>
        <dbReference type="ARBA" id="ARBA00022741"/>
    </source>
</evidence>
<keyword evidence="5" id="KW-0256">Endoplasmic reticulum</keyword>
<dbReference type="GO" id="GO:0005524">
    <property type="term" value="F:ATP binding"/>
    <property type="evidence" value="ECO:0007669"/>
    <property type="project" value="UniProtKB-KW"/>
</dbReference>
<feature type="signal peptide" evidence="9">
    <location>
        <begin position="1"/>
        <end position="18"/>
    </location>
</feature>
<evidence type="ECO:0000256" key="9">
    <source>
        <dbReference type="SAM" id="SignalP"/>
    </source>
</evidence>
<dbReference type="GO" id="GO:0005788">
    <property type="term" value="C:endoplasmic reticulum lumen"/>
    <property type="evidence" value="ECO:0007669"/>
    <property type="project" value="UniProtKB-SubCell"/>
</dbReference>
<dbReference type="Gene3D" id="3.40.50.300">
    <property type="entry name" value="P-loop containing nucleotide triphosphate hydrolases"/>
    <property type="match status" value="1"/>
</dbReference>
<accession>A0AAE9IUE2</accession>
<dbReference type="InterPro" id="IPR049337">
    <property type="entry name" value="TOR1A_C"/>
</dbReference>
<feature type="domain" description="Brix" evidence="10">
    <location>
        <begin position="519"/>
        <end position="702"/>
    </location>
</feature>
<name>A0AAE9IUE2_CAEBR</name>
<evidence type="ECO:0000313" key="11">
    <source>
        <dbReference type="EMBL" id="ULU05575.1"/>
    </source>
</evidence>
<protein>
    <recommendedName>
        <fullName evidence="10">Brix domain-containing protein</fullName>
    </recommendedName>
</protein>
<dbReference type="GO" id="GO:0042134">
    <property type="term" value="F:rRNA primary transcript binding"/>
    <property type="evidence" value="ECO:0007669"/>
    <property type="project" value="InterPro"/>
</dbReference>
<dbReference type="Gene3D" id="3.40.50.10480">
    <property type="entry name" value="Probable brix-domain ribosomal biogenesis protein"/>
    <property type="match status" value="1"/>
</dbReference>
<feature type="compositionally biased region" description="Basic residues" evidence="8">
    <location>
        <begin position="438"/>
        <end position="456"/>
    </location>
</feature>
<dbReference type="PROSITE" id="PS50833">
    <property type="entry name" value="BRIX"/>
    <property type="match status" value="1"/>
</dbReference>
<dbReference type="GO" id="GO:0006364">
    <property type="term" value="P:rRNA processing"/>
    <property type="evidence" value="ECO:0007669"/>
    <property type="project" value="InterPro"/>
</dbReference>
<reference evidence="11 12" key="1">
    <citation type="submission" date="2022-05" db="EMBL/GenBank/DDBJ databases">
        <title>Chromosome-level reference genomes for two strains of Caenorhabditis briggsae: an improved platform for comparative genomics.</title>
        <authorList>
            <person name="Stevens L."/>
            <person name="Andersen E.C."/>
        </authorList>
    </citation>
    <scope>NUCLEOTIDE SEQUENCE [LARGE SCALE GENOMIC DNA]</scope>
    <source>
        <strain evidence="11">QX1410_ONT</strain>
        <tissue evidence="11">Whole-organism</tissue>
    </source>
</reference>
<keyword evidence="7" id="KW-0325">Glycoprotein</keyword>
<dbReference type="Proteomes" id="UP000827892">
    <property type="component" value="Chromosome II"/>
</dbReference>
<feature type="compositionally biased region" description="Acidic residues" evidence="8">
    <location>
        <begin position="370"/>
        <end position="390"/>
    </location>
</feature>
<proteinExistence type="inferred from homology"/>
<sequence>MRTYYVILLFFQLWTANAELISLLTGTAVALSAGAFWGFRDRLRCHLYECCHEPDVGFNHHNIANMLFGQHLVKDVVVNAIKAHWHNENPKKPLVLSFHGYTGSGKNYVAEIIANNTFKQGLRSNFIQHIVATNDFPDKNKIEEYKTELRNRILTTAQKCHRSIFIFDETDKLPEQLLGAIKPFLDYYSKISGVDFRRSIFILLSNKGGGKIAEITLKQYENGYPREQLRLESFERDLMNFSFNEKGGLQMSELISNHLIDHFIPFLPLQREHVKSCVGAYLRKRGRADLVSNVEFVEKVLNSLQYFPESSKAFSSSGCKRVDAKTDLELAKIRPCIYSIKMAPKMKKSKKSKKEESMINFVEEEVTGDVDEGDFEEEPEDVVESSDEDEPPKKKKKVIKKEVKQELELTDEKLQELLEKYEASKSAATKTKDDFKHLPKSQRGKALKKALRKDKRARQEERSKIRDELGESAPQKEVPKTIESMREYDATMVDEQDDEVEHDEANDEFAPYFNRETTPKVMITMTPKAKITTFKFCFELQKCIPNSEIFTRKNVLLKTIIEQAKEREFTDLLVVHEDRKKPNGIIFCHLPEGPTAYFKINSLTFTQDLKKFGESTAHFPEVILNNFNTRLGHNIARMLACLFPHDPKFTGRRVVTFHNQRDYIFFRHHRYEFKKEGTKAALLELGPRFTLRLKWLQKGTFDAKWGEFEWVLKRHEMETSRRRFFL</sequence>
<evidence type="ECO:0000313" key="12">
    <source>
        <dbReference type="Proteomes" id="UP000827892"/>
    </source>
</evidence>
<dbReference type="PANTHER" id="PTHR22734">
    <property type="entry name" value="U3 SMALL NUCLEOLAR RIBONUCLEOPROTEIN PROTEIN IMP4"/>
    <property type="match status" value="1"/>
</dbReference>
<evidence type="ECO:0000256" key="3">
    <source>
        <dbReference type="ARBA" id="ARBA00022729"/>
    </source>
</evidence>
<dbReference type="SMART" id="SM00879">
    <property type="entry name" value="Brix"/>
    <property type="match status" value="1"/>
</dbReference>
<evidence type="ECO:0000256" key="5">
    <source>
        <dbReference type="ARBA" id="ARBA00022824"/>
    </source>
</evidence>
<evidence type="ECO:0000256" key="8">
    <source>
        <dbReference type="SAM" id="MobiDB-lite"/>
    </source>
</evidence>
<dbReference type="Pfam" id="PF06309">
    <property type="entry name" value="Torsin"/>
    <property type="match status" value="1"/>
</dbReference>
<dbReference type="FunFam" id="3.40.50.10480:FF:000002">
    <property type="entry name" value="Ribosome production factor 1"/>
    <property type="match status" value="1"/>
</dbReference>
<dbReference type="Pfam" id="PF04427">
    <property type="entry name" value="Brix"/>
    <property type="match status" value="1"/>
</dbReference>
<evidence type="ECO:0000256" key="6">
    <source>
        <dbReference type="ARBA" id="ARBA00022840"/>
    </source>
</evidence>
<dbReference type="InterPro" id="IPR044281">
    <property type="entry name" value="IMP4/RPF1"/>
</dbReference>
<feature type="compositionally biased region" description="Basic and acidic residues" evidence="8">
    <location>
        <begin position="457"/>
        <end position="469"/>
    </location>
</feature>
<organism evidence="11 12">
    <name type="scientific">Caenorhabditis briggsae</name>
    <dbReference type="NCBI Taxonomy" id="6238"/>
    <lineage>
        <taxon>Eukaryota</taxon>
        <taxon>Metazoa</taxon>
        <taxon>Ecdysozoa</taxon>
        <taxon>Nematoda</taxon>
        <taxon>Chromadorea</taxon>
        <taxon>Rhabditida</taxon>
        <taxon>Rhabditina</taxon>
        <taxon>Rhabditomorpha</taxon>
        <taxon>Rhabditoidea</taxon>
        <taxon>Rhabditidae</taxon>
        <taxon>Peloderinae</taxon>
        <taxon>Caenorhabditis</taxon>
    </lineage>
</organism>